<dbReference type="GO" id="GO:0004709">
    <property type="term" value="F:MAP kinase kinase kinase activity"/>
    <property type="evidence" value="ECO:0007669"/>
    <property type="project" value="UniProtKB-EC"/>
</dbReference>
<dbReference type="PANTHER" id="PTHR45756">
    <property type="entry name" value="PALMITOYLTRANSFERASE"/>
    <property type="match status" value="1"/>
</dbReference>
<keyword evidence="2 3" id="KW-0067">ATP-binding</keyword>
<dbReference type="Proteomes" id="UP000014680">
    <property type="component" value="Unassembled WGS sequence"/>
</dbReference>
<dbReference type="PROSITE" id="PS50011">
    <property type="entry name" value="PROTEIN_KINASE_DOM"/>
    <property type="match status" value="1"/>
</dbReference>
<evidence type="ECO:0000256" key="5">
    <source>
        <dbReference type="SAM" id="SignalP"/>
    </source>
</evidence>
<accession>A0A0A1UA82</accession>
<evidence type="ECO:0000256" key="4">
    <source>
        <dbReference type="SAM" id="Phobius"/>
    </source>
</evidence>
<dbReference type="OrthoDB" id="339325at2759"/>
<dbReference type="EMBL" id="KB206411">
    <property type="protein sequence ID" value="ELP91890.1"/>
    <property type="molecule type" value="Genomic_DNA"/>
</dbReference>
<proteinExistence type="predicted"/>
<keyword evidence="1 3" id="KW-0547">Nucleotide-binding</keyword>
<dbReference type="InterPro" id="IPR009030">
    <property type="entry name" value="Growth_fac_rcpt_cys_sf"/>
</dbReference>
<dbReference type="InterPro" id="IPR053215">
    <property type="entry name" value="TKL_Ser/Thr_kinase"/>
</dbReference>
<dbReference type="VEuPathDB" id="AmoebaDB:EIN_398200"/>
<keyword evidence="8" id="KW-1185">Reference proteome</keyword>
<evidence type="ECO:0000256" key="3">
    <source>
        <dbReference type="PROSITE-ProRule" id="PRU10141"/>
    </source>
</evidence>
<keyword evidence="4" id="KW-0472">Membrane</keyword>
<dbReference type="SMART" id="SM00261">
    <property type="entry name" value="FU"/>
    <property type="match status" value="7"/>
</dbReference>
<feature type="transmembrane region" description="Helical" evidence="4">
    <location>
        <begin position="1010"/>
        <end position="1035"/>
    </location>
</feature>
<keyword evidence="7" id="KW-0808">Transferase</keyword>
<sequence>METSLLFVLTILTTISVGVWCNEDTVIFCEKGISCSRGVCLSTNNELVLNRSKSGLTIICDDKDFTVTEKKVLTTKSETKEGSSKLEGCEYGSDISCDKCQEGYSLYKEGIPLIFVLKCRRCDELVDTGYDSKKYYCGNCHSNTTTDQNPFYCCDVNCAGDCKTSSCKTCVAGFVLVNYICKRCDLNVANCLLCSEVGKCDTCKDGYYISDDKTQCIQCDSSCLDSVCDKINGKCNSCASNFVFSTSNKTCENCSAFDTNCMTCNTQFERKCEKCFTGKYPVLNLTTNEQQCVDCDSTCDNQCNTENGFCEACEENKVLSIEHPLYCDSCKTYDQHCTICATDFSRSCNVCDENYFPKDKQCHPCSNITNCESCLNTVEQCTQCIDPYILQDGYCVSCQQNEYKFNQTFCQKCFETIDNCKLCSTTHVGIAVCTLCYEPFVVLNGKCISCGSEHFYNKTSLNCQTLDKCISPLNSTTCLLCQTDSFLLDNMCFNFWDSCDTNGFNNKTRKGCDCNNTISINSNCVESVENCKYFTSTNNSGICVLCNDNYTNADGLCTLINDTKRTYRDNKMFKCGSGEYLSNTNECLPCDNNYKECFSYNSQQYVLSCAKNNSINYNSNECSNDKLCETVSASTCAKCSHTNYNVINGICEKSVVDYCSASVKGICLSCDENHILSSPTHCKSTIDFFCEKKRVEKCQKCVSGYHFYQYNTDDFEYTFCEKNDDNCEIEFELGKCKKCSINALLSDGLCIPLDVPSELNDTQEYTNEMQYPFYNPKTQLDDTEKCIINSSLGCMRCVDTYYLSSSEGALRCLQCSENCLECYNSTYCLSCSRGYYLDSKKTCQSNNVLSTTCKQLIIEGDGCALCKTGYYRVERECLPCDTSCETCNQGDTCLTCRSGYFKISVESPLCQTYSNLTNCISKDDTGCLQCEPGFYLHNSRCNKCEMRCTTCSSLSICTSCKDDNVLRSGICTPYTLIEFCIRSENSMCVKCSGWYHPNDSGDRCELGLNYGVIIGVPLAVIIICIILLIIVFIIIQKVLQARRRSKQAKLNLTIFKIKNSNSPLSFLLGDKIVANMECLKFDENVEEIPVLSETREVICIGNKTKHSVLIQFSVRSEIDQFSFRFVPNTVRLRKDEACEFEVFITPYCTCEIKDQIAVVLIDLSNSQEIVGRLRVETKTELTTRLDYRELTEGKKLGQGSFGIVYKGIFRGKSVAIKKMKQSYNDEKMMKEFIKEVSMLDKFRNEYIVHFYGAVVIPNKICMVTEFAQYGSLQDVINKRTDNPLSLELRIKIVLDASRGILYLHQNGILHRDIKPDNILVISLDSDVKANAKLTDFGASRNINSLVNNMTFTKGVGTPKYMAPEVLEGQRYTEKADVFSLAISAYEVIGWVDCYPKKLFHFPWDIATFIAKGGRRPKTPNMSDEVYNLIQQIWNNDPSQRIGVEMFIDEMSQLV</sequence>
<protein>
    <submittedName>
        <fullName evidence="7">Protein serine/threonine kinase, putative</fullName>
        <ecNumber evidence="7">2.7.11.25</ecNumber>
    </submittedName>
</protein>
<feature type="chain" id="PRO_5001980693" evidence="5">
    <location>
        <begin position="22"/>
        <end position="1454"/>
    </location>
</feature>
<dbReference type="Gene3D" id="2.10.220.10">
    <property type="entry name" value="Hormone Receptor, Insulin-like Growth Factor Receptor 1, Chain A, domain 2"/>
    <property type="match status" value="2"/>
</dbReference>
<keyword evidence="4" id="KW-0812">Transmembrane</keyword>
<dbReference type="PANTHER" id="PTHR45756:SF1">
    <property type="entry name" value="PROTEIN KINASE DOMAIN CONTAINING PROTEIN"/>
    <property type="match status" value="1"/>
</dbReference>
<dbReference type="GO" id="GO:0005524">
    <property type="term" value="F:ATP binding"/>
    <property type="evidence" value="ECO:0007669"/>
    <property type="project" value="UniProtKB-UniRule"/>
</dbReference>
<name>A0A0A1UA82_ENTIV</name>
<keyword evidence="7" id="KW-0418">Kinase</keyword>
<dbReference type="SUPFAM" id="SSF56112">
    <property type="entry name" value="Protein kinase-like (PK-like)"/>
    <property type="match status" value="1"/>
</dbReference>
<dbReference type="Pfam" id="PF00069">
    <property type="entry name" value="Pkinase"/>
    <property type="match status" value="1"/>
</dbReference>
<evidence type="ECO:0000256" key="1">
    <source>
        <dbReference type="ARBA" id="ARBA00022741"/>
    </source>
</evidence>
<keyword evidence="4" id="KW-1133">Transmembrane helix</keyword>
<dbReference type="RefSeq" id="XP_004258661.1">
    <property type="nucleotide sequence ID" value="XM_004258613.1"/>
</dbReference>
<dbReference type="EC" id="2.7.11.25" evidence="7"/>
<dbReference type="SUPFAM" id="SSF57184">
    <property type="entry name" value="Growth factor receptor domain"/>
    <property type="match status" value="5"/>
</dbReference>
<reference evidence="7 8" key="1">
    <citation type="submission" date="2012-10" db="EMBL/GenBank/DDBJ databases">
        <authorList>
            <person name="Zafar N."/>
            <person name="Inman J."/>
            <person name="Hall N."/>
            <person name="Lorenzi H."/>
            <person name="Caler E."/>
        </authorList>
    </citation>
    <scope>NUCLEOTIDE SEQUENCE [LARGE SCALE GENOMIC DNA]</scope>
    <source>
        <strain evidence="7 8">IP1</strain>
    </source>
</reference>
<feature type="domain" description="Protein kinase" evidence="6">
    <location>
        <begin position="1190"/>
        <end position="1454"/>
    </location>
</feature>
<dbReference type="SMART" id="SM00220">
    <property type="entry name" value="S_TKc"/>
    <property type="match status" value="1"/>
</dbReference>
<dbReference type="Gene3D" id="3.30.200.20">
    <property type="entry name" value="Phosphorylase Kinase, domain 1"/>
    <property type="match status" value="1"/>
</dbReference>
<dbReference type="PROSITE" id="PS00108">
    <property type="entry name" value="PROTEIN_KINASE_ST"/>
    <property type="match status" value="1"/>
</dbReference>
<dbReference type="CDD" id="cd13999">
    <property type="entry name" value="STKc_MAP3K-like"/>
    <property type="match status" value="1"/>
</dbReference>
<feature type="binding site" evidence="3">
    <location>
        <position position="1218"/>
    </location>
    <ligand>
        <name>ATP</name>
        <dbReference type="ChEBI" id="CHEBI:30616"/>
    </ligand>
</feature>
<evidence type="ECO:0000259" key="6">
    <source>
        <dbReference type="PROSITE" id="PS50011"/>
    </source>
</evidence>
<dbReference type="SMART" id="SM00181">
    <property type="entry name" value="EGF"/>
    <property type="match status" value="8"/>
</dbReference>
<dbReference type="InterPro" id="IPR008271">
    <property type="entry name" value="Ser/Thr_kinase_AS"/>
</dbReference>
<keyword evidence="5" id="KW-0732">Signal</keyword>
<evidence type="ECO:0000313" key="7">
    <source>
        <dbReference type="EMBL" id="ELP91890.1"/>
    </source>
</evidence>
<dbReference type="PROSITE" id="PS00107">
    <property type="entry name" value="PROTEIN_KINASE_ATP"/>
    <property type="match status" value="1"/>
</dbReference>
<dbReference type="InterPro" id="IPR000742">
    <property type="entry name" value="EGF"/>
</dbReference>
<feature type="signal peptide" evidence="5">
    <location>
        <begin position="1"/>
        <end position="21"/>
    </location>
</feature>
<evidence type="ECO:0000313" key="8">
    <source>
        <dbReference type="Proteomes" id="UP000014680"/>
    </source>
</evidence>
<dbReference type="GeneID" id="14890821"/>
<dbReference type="KEGG" id="eiv:EIN_398200"/>
<dbReference type="Gene3D" id="1.10.510.10">
    <property type="entry name" value="Transferase(Phosphotransferase) domain 1"/>
    <property type="match status" value="1"/>
</dbReference>
<organism evidence="7 8">
    <name type="scientific">Entamoeba invadens IP1</name>
    <dbReference type="NCBI Taxonomy" id="370355"/>
    <lineage>
        <taxon>Eukaryota</taxon>
        <taxon>Amoebozoa</taxon>
        <taxon>Evosea</taxon>
        <taxon>Archamoebae</taxon>
        <taxon>Mastigamoebida</taxon>
        <taxon>Entamoebidae</taxon>
        <taxon>Entamoeba</taxon>
    </lineage>
</organism>
<dbReference type="InterPro" id="IPR011009">
    <property type="entry name" value="Kinase-like_dom_sf"/>
</dbReference>
<gene>
    <name evidence="7" type="ORF">EIN_398200</name>
</gene>
<dbReference type="InterPro" id="IPR000719">
    <property type="entry name" value="Prot_kinase_dom"/>
</dbReference>
<dbReference type="InterPro" id="IPR017441">
    <property type="entry name" value="Protein_kinase_ATP_BS"/>
</dbReference>
<dbReference type="InterPro" id="IPR006212">
    <property type="entry name" value="Furin_repeat"/>
</dbReference>
<evidence type="ECO:0000256" key="2">
    <source>
        <dbReference type="ARBA" id="ARBA00022840"/>
    </source>
</evidence>